<evidence type="ECO:0000256" key="2">
    <source>
        <dbReference type="ARBA" id="ARBA00022723"/>
    </source>
</evidence>
<dbReference type="Proteomes" id="UP001254608">
    <property type="component" value="Unassembled WGS sequence"/>
</dbReference>
<keyword evidence="4" id="KW-0732">Signal</keyword>
<dbReference type="PANTHER" id="PTHR11409:SF39">
    <property type="entry name" value="ADENOSINE DEAMINASE 2"/>
    <property type="match status" value="1"/>
</dbReference>
<evidence type="ECO:0000256" key="3">
    <source>
        <dbReference type="ARBA" id="ARBA00022801"/>
    </source>
</evidence>
<dbReference type="InterPro" id="IPR032466">
    <property type="entry name" value="Metal_Hydrolase"/>
</dbReference>
<protein>
    <submittedName>
        <fullName evidence="6">Adenosine deaminase</fullName>
    </submittedName>
</protein>
<evidence type="ECO:0000313" key="6">
    <source>
        <dbReference type="EMBL" id="MDT0498124.1"/>
    </source>
</evidence>
<gene>
    <name evidence="6" type="ORF">RM530_12220</name>
</gene>
<evidence type="ECO:0000259" key="5">
    <source>
        <dbReference type="Pfam" id="PF00962"/>
    </source>
</evidence>
<keyword evidence="2" id="KW-0479">Metal-binding</keyword>
<evidence type="ECO:0000313" key="7">
    <source>
        <dbReference type="Proteomes" id="UP001254608"/>
    </source>
</evidence>
<evidence type="ECO:0000256" key="1">
    <source>
        <dbReference type="ARBA" id="ARBA00001947"/>
    </source>
</evidence>
<dbReference type="InterPro" id="IPR001365">
    <property type="entry name" value="A_deaminase_dom"/>
</dbReference>
<accession>A0ABU2WJS4</accession>
<dbReference type="SUPFAM" id="SSF51556">
    <property type="entry name" value="Metallo-dependent hydrolases"/>
    <property type="match status" value="1"/>
</dbReference>
<keyword evidence="7" id="KW-1185">Reference proteome</keyword>
<feature type="signal peptide" evidence="4">
    <location>
        <begin position="1"/>
        <end position="24"/>
    </location>
</feature>
<dbReference type="EMBL" id="JAVRIC010000017">
    <property type="protein sequence ID" value="MDT0498124.1"/>
    <property type="molecule type" value="Genomic_DNA"/>
</dbReference>
<evidence type="ECO:0000256" key="4">
    <source>
        <dbReference type="SAM" id="SignalP"/>
    </source>
</evidence>
<reference evidence="6 7" key="1">
    <citation type="submission" date="2023-09" db="EMBL/GenBank/DDBJ databases">
        <authorList>
            <person name="Rey-Velasco X."/>
        </authorList>
    </citation>
    <scope>NUCLEOTIDE SEQUENCE [LARGE SCALE GENOMIC DNA]</scope>
    <source>
        <strain evidence="6 7">W345</strain>
    </source>
</reference>
<dbReference type="RefSeq" id="WP_311365516.1">
    <property type="nucleotide sequence ID" value="NZ_JAVRIC010000017.1"/>
</dbReference>
<organism evidence="6 7">
    <name type="scientific">Banduia mediterranea</name>
    <dbReference type="NCBI Taxonomy" id="3075609"/>
    <lineage>
        <taxon>Bacteria</taxon>
        <taxon>Pseudomonadati</taxon>
        <taxon>Pseudomonadota</taxon>
        <taxon>Gammaproteobacteria</taxon>
        <taxon>Nevskiales</taxon>
        <taxon>Algiphilaceae</taxon>
        <taxon>Banduia</taxon>
    </lineage>
</organism>
<feature type="domain" description="Adenosine deaminase" evidence="5">
    <location>
        <begin position="186"/>
        <end position="438"/>
    </location>
</feature>
<proteinExistence type="predicted"/>
<comment type="caution">
    <text evidence="6">The sequence shown here is derived from an EMBL/GenBank/DDBJ whole genome shotgun (WGS) entry which is preliminary data.</text>
</comment>
<feature type="chain" id="PRO_5046235857" evidence="4">
    <location>
        <begin position="25"/>
        <end position="479"/>
    </location>
</feature>
<dbReference type="Pfam" id="PF00962">
    <property type="entry name" value="A_deaminase"/>
    <property type="match status" value="1"/>
</dbReference>
<name>A0ABU2WJS4_9GAMM</name>
<dbReference type="Gene3D" id="3.20.20.140">
    <property type="entry name" value="Metal-dependent hydrolases"/>
    <property type="match status" value="1"/>
</dbReference>
<sequence length="479" mass="55208">MRRLVLLANAMVLAITALGAPAQAAQAWFEKLKAEATPEQLYTFLYALPKGGDLHNHLSGGVLSEWLWDATLAQADKGYTYYTKVRIENCENYGTNEFGMAPYLLLFRNLQASNYDKLDACEKREYKRLQDLSPREKAGWLDSIRLDQPYEGRNEFFGAHWQRLNDVSNNPYIWADMMVRDMQAFGAEGLSYLELQHGAFGALKPDGSVFPPDEVVDIYRERLARKDAKATGVTLRLQITLLRFLPNAEEILKTLYAFVDRNRDLFVGINMVGREDNDKGYPLRFLPTLRELRRHYPDIKLSIHGGEVDEPNEHVRDTLLLGAERIGHGVNLISDPDTMLLMRHGPYLVEINLISNLLLEYVSDYSQHPFPEYLRIGIPVALSTDDRGMWDSNMSDEYYVAVKEFNLSWEEIVQMGRNSLQFAFVEEPVKQKLLKDYDKRVESFAAAFKRRGWDSLNDVEPVSYSFLCKRYKLCLPRHH</sequence>
<keyword evidence="3" id="KW-0378">Hydrolase</keyword>
<dbReference type="InterPro" id="IPR006330">
    <property type="entry name" value="Ado/ade_deaminase"/>
</dbReference>
<comment type="cofactor">
    <cofactor evidence="1">
        <name>Zn(2+)</name>
        <dbReference type="ChEBI" id="CHEBI:29105"/>
    </cofactor>
</comment>
<dbReference type="PANTHER" id="PTHR11409">
    <property type="entry name" value="ADENOSINE DEAMINASE"/>
    <property type="match status" value="1"/>
</dbReference>